<evidence type="ECO:0000256" key="1">
    <source>
        <dbReference type="SAM" id="MobiDB-lite"/>
    </source>
</evidence>
<sequence>MPALLLYVTRSQHHQQKPTDAGTASIEANTTKRSQQMPALFPYVTRSQHHQKKPTDAGTASICYQKPTPPREVNRCRHCFRMLPEANITNRIQQMPAPLPYVTTSQQMPALLPYVTRSQHHRQKPTDAAPLPYKPKPPREVNRCWHCFRMLPEANITNGRQQMPALLPYVTRSQHHQQKSTNAGTAFVYSREPTSPTDASTASMLPEANITNTSQQMPALLHMLPEANITNRNQQMPAPLLCYQKPTSPTEVNRCRHCFRMLPEANITNRIQQMPAPLPYVTTSQQMPALLPYVTRSQHHRQKPTDAALLP</sequence>
<reference evidence="2" key="1">
    <citation type="journal article" date="2022" name="bioRxiv">
        <title>Sequencing and chromosome-scale assembly of the giantPleurodeles waltlgenome.</title>
        <authorList>
            <person name="Brown T."/>
            <person name="Elewa A."/>
            <person name="Iarovenko S."/>
            <person name="Subramanian E."/>
            <person name="Araus A.J."/>
            <person name="Petzold A."/>
            <person name="Susuki M."/>
            <person name="Suzuki K.-i.T."/>
            <person name="Hayashi T."/>
            <person name="Toyoda A."/>
            <person name="Oliveira C."/>
            <person name="Osipova E."/>
            <person name="Leigh N.D."/>
            <person name="Simon A."/>
            <person name="Yun M.H."/>
        </authorList>
    </citation>
    <scope>NUCLEOTIDE SEQUENCE</scope>
    <source>
        <strain evidence="2">20211129_DDA</strain>
        <tissue evidence="2">Liver</tissue>
    </source>
</reference>
<name>A0AAV7LWQ5_PLEWA</name>
<evidence type="ECO:0000313" key="2">
    <source>
        <dbReference type="EMBL" id="KAJ1095970.1"/>
    </source>
</evidence>
<accession>A0AAV7LWQ5</accession>
<comment type="caution">
    <text evidence="2">The sequence shown here is derived from an EMBL/GenBank/DDBJ whole genome shotgun (WGS) entry which is preliminary data.</text>
</comment>
<protein>
    <submittedName>
        <fullName evidence="2">Uncharacterized protein</fullName>
    </submittedName>
</protein>
<dbReference type="EMBL" id="JANPWB010000014">
    <property type="protein sequence ID" value="KAJ1095970.1"/>
    <property type="molecule type" value="Genomic_DNA"/>
</dbReference>
<dbReference type="Proteomes" id="UP001066276">
    <property type="component" value="Chromosome 10"/>
</dbReference>
<dbReference type="AlphaFoldDB" id="A0AAV7LWQ5"/>
<organism evidence="2 3">
    <name type="scientific">Pleurodeles waltl</name>
    <name type="common">Iberian ribbed newt</name>
    <dbReference type="NCBI Taxonomy" id="8319"/>
    <lineage>
        <taxon>Eukaryota</taxon>
        <taxon>Metazoa</taxon>
        <taxon>Chordata</taxon>
        <taxon>Craniata</taxon>
        <taxon>Vertebrata</taxon>
        <taxon>Euteleostomi</taxon>
        <taxon>Amphibia</taxon>
        <taxon>Batrachia</taxon>
        <taxon>Caudata</taxon>
        <taxon>Salamandroidea</taxon>
        <taxon>Salamandridae</taxon>
        <taxon>Pleurodelinae</taxon>
        <taxon>Pleurodeles</taxon>
    </lineage>
</organism>
<proteinExistence type="predicted"/>
<feature type="region of interest" description="Disordered" evidence="1">
    <location>
        <begin position="47"/>
        <end position="66"/>
    </location>
</feature>
<keyword evidence="3" id="KW-1185">Reference proteome</keyword>
<gene>
    <name evidence="2" type="ORF">NDU88_001119</name>
</gene>
<evidence type="ECO:0000313" key="3">
    <source>
        <dbReference type="Proteomes" id="UP001066276"/>
    </source>
</evidence>